<name>A0A7S4U7F2_9EUKA</name>
<sequence>MAASILFLSADVLSERRSQHKAMSLVVRSGQDEYLFRILLSMGIHHDSTTCQDECQWNGVTCDESDQVKEILWANIANGKVDIRWLPKSLDLLDWERLLPYSPTLQTRLLPPYLRGCRVTACGYTGHLNLETLPEKLVILDVRKNAFCGTVRLTNLPSTLERLQLERNSIDKVIVSNKRLPVKFWSASLFGNSENLRIVCLDSNRPDERILKTKRYYKCGGT</sequence>
<organism evidence="1">
    <name type="scientific">Paramoeba aestuarina</name>
    <dbReference type="NCBI Taxonomy" id="180227"/>
    <lineage>
        <taxon>Eukaryota</taxon>
        <taxon>Amoebozoa</taxon>
        <taxon>Discosea</taxon>
        <taxon>Flabellinia</taxon>
        <taxon>Dactylopodida</taxon>
        <taxon>Paramoebidae</taxon>
        <taxon>Paramoeba</taxon>
    </lineage>
</organism>
<dbReference type="InterPro" id="IPR032675">
    <property type="entry name" value="LRR_dom_sf"/>
</dbReference>
<protein>
    <recommendedName>
        <fullName evidence="2">Leucine-rich repeat-containing N-terminal plant-type domain-containing protein</fullName>
    </recommendedName>
</protein>
<dbReference type="Gene3D" id="3.80.10.10">
    <property type="entry name" value="Ribonuclease Inhibitor"/>
    <property type="match status" value="1"/>
</dbReference>
<dbReference type="AlphaFoldDB" id="A0A7S4U7F2"/>
<proteinExistence type="predicted"/>
<reference evidence="1" key="1">
    <citation type="submission" date="2021-01" db="EMBL/GenBank/DDBJ databases">
        <authorList>
            <person name="Corre E."/>
            <person name="Pelletier E."/>
            <person name="Niang G."/>
            <person name="Scheremetjew M."/>
            <person name="Finn R."/>
            <person name="Kale V."/>
            <person name="Holt S."/>
            <person name="Cochrane G."/>
            <person name="Meng A."/>
            <person name="Brown T."/>
            <person name="Cohen L."/>
        </authorList>
    </citation>
    <scope>NUCLEOTIDE SEQUENCE</scope>
    <source>
        <strain evidence="1">SoJaBio B1-5/56/2</strain>
    </source>
</reference>
<evidence type="ECO:0008006" key="2">
    <source>
        <dbReference type="Google" id="ProtNLM"/>
    </source>
</evidence>
<dbReference type="EMBL" id="HBKR01034002">
    <property type="protein sequence ID" value="CAE2331332.1"/>
    <property type="molecule type" value="Transcribed_RNA"/>
</dbReference>
<gene>
    <name evidence="1" type="ORF">NAES01612_LOCUS22285</name>
</gene>
<accession>A0A7S4U7F2</accession>
<evidence type="ECO:0000313" key="1">
    <source>
        <dbReference type="EMBL" id="CAE2331332.1"/>
    </source>
</evidence>